<keyword evidence="2" id="KW-1133">Transmembrane helix</keyword>
<evidence type="ECO:0000256" key="2">
    <source>
        <dbReference type="SAM" id="Phobius"/>
    </source>
</evidence>
<organism evidence="3 4">
    <name type="scientific">Stylosanthes scabra</name>
    <dbReference type="NCBI Taxonomy" id="79078"/>
    <lineage>
        <taxon>Eukaryota</taxon>
        <taxon>Viridiplantae</taxon>
        <taxon>Streptophyta</taxon>
        <taxon>Embryophyta</taxon>
        <taxon>Tracheophyta</taxon>
        <taxon>Spermatophyta</taxon>
        <taxon>Magnoliopsida</taxon>
        <taxon>eudicotyledons</taxon>
        <taxon>Gunneridae</taxon>
        <taxon>Pentapetalae</taxon>
        <taxon>rosids</taxon>
        <taxon>fabids</taxon>
        <taxon>Fabales</taxon>
        <taxon>Fabaceae</taxon>
        <taxon>Papilionoideae</taxon>
        <taxon>50 kb inversion clade</taxon>
        <taxon>dalbergioids sensu lato</taxon>
        <taxon>Dalbergieae</taxon>
        <taxon>Pterocarpus clade</taxon>
        <taxon>Stylosanthes</taxon>
    </lineage>
</organism>
<keyword evidence="2" id="KW-0812">Transmembrane</keyword>
<feature type="region of interest" description="Disordered" evidence="1">
    <location>
        <begin position="1"/>
        <end position="26"/>
    </location>
</feature>
<dbReference type="EMBL" id="JASCZI010060416">
    <property type="protein sequence ID" value="MED6130364.1"/>
    <property type="molecule type" value="Genomic_DNA"/>
</dbReference>
<gene>
    <name evidence="3" type="ORF">PIB30_000261</name>
</gene>
<dbReference type="Proteomes" id="UP001341840">
    <property type="component" value="Unassembled WGS sequence"/>
</dbReference>
<keyword evidence="4" id="KW-1185">Reference proteome</keyword>
<evidence type="ECO:0000313" key="3">
    <source>
        <dbReference type="EMBL" id="MED6130364.1"/>
    </source>
</evidence>
<evidence type="ECO:0000313" key="4">
    <source>
        <dbReference type="Proteomes" id="UP001341840"/>
    </source>
</evidence>
<feature type="region of interest" description="Disordered" evidence="1">
    <location>
        <begin position="149"/>
        <end position="168"/>
    </location>
</feature>
<comment type="caution">
    <text evidence="3">The sequence shown here is derived from an EMBL/GenBank/DDBJ whole genome shotgun (WGS) entry which is preliminary data.</text>
</comment>
<keyword evidence="2" id="KW-0472">Membrane</keyword>
<sequence length="168" mass="18383">MNRYKNRLGQVARKGEPVKPSGFQKKPARRHLAEGVLIIHPPSIPSSFIYHRRPPPYRHTSPLKSPSISQSQSSRPWLLATSTVVAPATSIVIVLAPFFINLLVNGASLEKKQDKALAEHHQESKRGVALVDDSLWNAASKLHFVHPGRGGFQGWDGEKASSSPSISG</sequence>
<evidence type="ECO:0000256" key="1">
    <source>
        <dbReference type="SAM" id="MobiDB-lite"/>
    </source>
</evidence>
<reference evidence="3 4" key="1">
    <citation type="journal article" date="2023" name="Plants (Basel)">
        <title>Bridging the Gap: Combining Genomics and Transcriptomics Approaches to Understand Stylosanthes scabra, an Orphan Legume from the Brazilian Caatinga.</title>
        <authorList>
            <person name="Ferreira-Neto J.R.C."/>
            <person name="da Silva M.D."/>
            <person name="Binneck E."/>
            <person name="de Melo N.F."/>
            <person name="da Silva R.H."/>
            <person name="de Melo A.L.T.M."/>
            <person name="Pandolfi V."/>
            <person name="Bustamante F.O."/>
            <person name="Brasileiro-Vidal A.C."/>
            <person name="Benko-Iseppon A.M."/>
        </authorList>
    </citation>
    <scope>NUCLEOTIDE SEQUENCE [LARGE SCALE GENOMIC DNA]</scope>
    <source>
        <tissue evidence="3">Leaves</tissue>
    </source>
</reference>
<proteinExistence type="predicted"/>
<accession>A0ABU6S2F9</accession>
<protein>
    <submittedName>
        <fullName evidence="3">Uncharacterized protein</fullName>
    </submittedName>
</protein>
<name>A0ABU6S2F9_9FABA</name>
<feature type="transmembrane region" description="Helical" evidence="2">
    <location>
        <begin position="77"/>
        <end position="100"/>
    </location>
</feature>